<organism evidence="4 5">
    <name type="scientific">Elaeophora elaphi</name>
    <dbReference type="NCBI Taxonomy" id="1147741"/>
    <lineage>
        <taxon>Eukaryota</taxon>
        <taxon>Metazoa</taxon>
        <taxon>Ecdysozoa</taxon>
        <taxon>Nematoda</taxon>
        <taxon>Chromadorea</taxon>
        <taxon>Rhabditida</taxon>
        <taxon>Spirurina</taxon>
        <taxon>Spiruromorpha</taxon>
        <taxon>Filarioidea</taxon>
        <taxon>Onchocercidae</taxon>
        <taxon>Elaeophora</taxon>
    </lineage>
</organism>
<evidence type="ECO:0000256" key="2">
    <source>
        <dbReference type="SAM" id="SignalP"/>
    </source>
</evidence>
<dbReference type="PANTHER" id="PTHR38626">
    <property type="entry name" value="SKN-1 DEPENDENT ZYGOTIC TRANSCRIPT-RELATED"/>
    <property type="match status" value="1"/>
</dbReference>
<evidence type="ECO:0000313" key="5">
    <source>
        <dbReference type="WBParaSite" id="EEL_0000920501-mRNA-1"/>
    </source>
</evidence>
<keyword evidence="4" id="KW-1185">Reference proteome</keyword>
<accession>A0A0R3S377</accession>
<keyword evidence="2" id="KW-0732">Signal</keyword>
<evidence type="ECO:0000256" key="1">
    <source>
        <dbReference type="SAM" id="Phobius"/>
    </source>
</evidence>
<proteinExistence type="predicted"/>
<feature type="transmembrane region" description="Helical" evidence="1">
    <location>
        <begin position="210"/>
        <end position="231"/>
    </location>
</feature>
<dbReference type="Pfam" id="PF25330">
    <property type="entry name" value="C2_nem"/>
    <property type="match status" value="1"/>
</dbReference>
<feature type="signal peptide" evidence="2">
    <location>
        <begin position="1"/>
        <end position="25"/>
    </location>
</feature>
<keyword evidence="1" id="KW-1133">Transmembrane helix</keyword>
<dbReference type="WBParaSite" id="EEL_0000920501-mRNA-1">
    <property type="protein sequence ID" value="EEL_0000920501-mRNA-1"/>
    <property type="gene ID" value="EEL_0000920501"/>
</dbReference>
<feature type="chain" id="PRO_5006447986" description="C2 domain-containing protein" evidence="2">
    <location>
        <begin position="26"/>
        <end position="345"/>
    </location>
</feature>
<keyword evidence="1" id="KW-0812">Transmembrane</keyword>
<feature type="domain" description="C2" evidence="3">
    <location>
        <begin position="36"/>
        <end position="174"/>
    </location>
</feature>
<dbReference type="Proteomes" id="UP000050640">
    <property type="component" value="Unplaced"/>
</dbReference>
<evidence type="ECO:0000313" key="4">
    <source>
        <dbReference type="Proteomes" id="UP000050640"/>
    </source>
</evidence>
<protein>
    <recommendedName>
        <fullName evidence="3">C2 domain-containing protein</fullName>
    </recommendedName>
</protein>
<evidence type="ECO:0000259" key="3">
    <source>
        <dbReference type="Pfam" id="PF25330"/>
    </source>
</evidence>
<dbReference type="InterPro" id="IPR040426">
    <property type="entry name" value="C05B5.4-like"/>
</dbReference>
<sequence length="345" mass="38424">MFPTRALLFFTLWSSAIHIIQVTTGFSTTLQRGPEKFWISATLLNVEWKQACLTITYCNQPELKMIKINSVNGEKSSFSWQLDQNFEQLSNSAFISHWTEGTPVDIEMSIEIIGIDPKYRFQRSCDQTAATKAFKYEIEEEHSQGSENGSDLGQMIVELRGRCFNATLTVQKHMAVCPWSASVETTTTYTATKVSILNENGFSRIEGGGFLMIICVSTSSLIIVCAVRCVLSQYLKSWKLVKPKAPILPAVQSKSWKVMKFPGNAMSESKNSSSSDSSGNSGRIAFKNNPLISSNDGQIFANSDTIIESDRSSSGSARTYDHIVLVDDIPVQFMIEQHRNCCINV</sequence>
<name>A0A0R3S377_9BILA</name>
<reference evidence="5" key="1">
    <citation type="submission" date="2017-02" db="UniProtKB">
        <authorList>
            <consortium name="WormBaseParasite"/>
        </authorList>
    </citation>
    <scope>IDENTIFICATION</scope>
</reference>
<dbReference type="PANTHER" id="PTHR38626:SF4">
    <property type="entry name" value="SKN-1 DEPENDENT ZYGOTIC TRANSCRIPT"/>
    <property type="match status" value="1"/>
</dbReference>
<dbReference type="InterPro" id="IPR057569">
    <property type="entry name" value="C2_nem"/>
</dbReference>
<dbReference type="AlphaFoldDB" id="A0A0R3S377"/>
<keyword evidence="1" id="KW-0472">Membrane</keyword>